<dbReference type="AlphaFoldDB" id="A0AB39ZPP3"/>
<dbReference type="InterPro" id="IPR004119">
    <property type="entry name" value="EcKL"/>
</dbReference>
<proteinExistence type="predicted"/>
<dbReference type="InterPro" id="IPR015897">
    <property type="entry name" value="CHK_kinase-like"/>
</dbReference>
<dbReference type="SUPFAM" id="SSF56112">
    <property type="entry name" value="Protein kinase-like (PK-like)"/>
    <property type="match status" value="1"/>
</dbReference>
<organism evidence="2 3">
    <name type="scientific">Drosophila suzukii</name>
    <name type="common">Spotted-wing drosophila fruit fly</name>
    <dbReference type="NCBI Taxonomy" id="28584"/>
    <lineage>
        <taxon>Eukaryota</taxon>
        <taxon>Metazoa</taxon>
        <taxon>Ecdysozoa</taxon>
        <taxon>Arthropoda</taxon>
        <taxon>Hexapoda</taxon>
        <taxon>Insecta</taxon>
        <taxon>Pterygota</taxon>
        <taxon>Neoptera</taxon>
        <taxon>Endopterygota</taxon>
        <taxon>Diptera</taxon>
        <taxon>Brachycera</taxon>
        <taxon>Muscomorpha</taxon>
        <taxon>Ephydroidea</taxon>
        <taxon>Drosophilidae</taxon>
        <taxon>Drosophila</taxon>
        <taxon>Sophophora</taxon>
    </lineage>
</organism>
<evidence type="ECO:0000259" key="1">
    <source>
        <dbReference type="SMART" id="SM00587"/>
    </source>
</evidence>
<dbReference type="Proteomes" id="UP001652628">
    <property type="component" value="Chromosome 2R"/>
</dbReference>
<dbReference type="SMART" id="SM00587">
    <property type="entry name" value="CHK"/>
    <property type="match status" value="1"/>
</dbReference>
<feature type="domain" description="CHK kinase-like" evidence="1">
    <location>
        <begin position="127"/>
        <end position="320"/>
    </location>
</feature>
<dbReference type="Gene3D" id="3.90.1200.10">
    <property type="match status" value="1"/>
</dbReference>
<gene>
    <name evidence="3" type="primary">LOC108017874</name>
</gene>
<dbReference type="RefSeq" id="XP_016940524.3">
    <property type="nucleotide sequence ID" value="XM_017085035.4"/>
</dbReference>
<dbReference type="InterPro" id="IPR011009">
    <property type="entry name" value="Kinase-like_dom_sf"/>
</dbReference>
<dbReference type="PANTHER" id="PTHR11012:SF13">
    <property type="entry name" value="CHK KINASE-LIKE DOMAIN-CONTAINING PROTEIN-RELATED"/>
    <property type="match status" value="1"/>
</dbReference>
<dbReference type="GeneID" id="108017874"/>
<accession>A0AB39ZPP3</accession>
<protein>
    <recommendedName>
        <fullName evidence="1">CHK kinase-like domain-containing protein</fullName>
    </recommendedName>
</protein>
<keyword evidence="2" id="KW-1185">Reference proteome</keyword>
<evidence type="ECO:0000313" key="2">
    <source>
        <dbReference type="Proteomes" id="UP001652628"/>
    </source>
</evidence>
<sequence length="408" mass="47755">MLPTWLTEEYLEPRLRTYYKDDQLKVLKIWAKPATEKGQNYMSLMTRIHVEYQLSDGLVQKTSYIVKQALSENVPQAKVFVEYDVYNREIYMYEFVLPKVKELLQEAGLKEKITADAIAVDREYSTMILEDLSEYNYVNADRVKQLDLAHTKLTLEMLAKFHAASIVLRQRHSEVLSKCFYTHFFSRDKQGYTEVYTGVFGAFLRFIDEQPDLKQNYGNKLEKLQSFIMEYVARTFEVNKEEELLTLIHGDCWTTNIMFQYDDAGNPKTAVAIDFQFSNCTSPAIDLHHFFTVSLREEFQDMEAELVDKYYSDLKANLEKLSYTGLFPSLQDFRLQFERRRFMTLLSHLFKPVIIYNGSEVTSDFSSLYKETEEGLRFQKSIHASEIVIRSSTRLLAILDGKGLLDLQ</sequence>
<reference evidence="3" key="1">
    <citation type="submission" date="2025-08" db="UniProtKB">
        <authorList>
            <consortium name="RefSeq"/>
        </authorList>
    </citation>
    <scope>IDENTIFICATION</scope>
</reference>
<dbReference type="Pfam" id="PF02958">
    <property type="entry name" value="EcKL"/>
    <property type="match status" value="1"/>
</dbReference>
<evidence type="ECO:0000313" key="3">
    <source>
        <dbReference type="RefSeq" id="XP_016940524.3"/>
    </source>
</evidence>
<dbReference type="PANTHER" id="PTHR11012">
    <property type="entry name" value="PROTEIN KINASE-LIKE DOMAIN-CONTAINING"/>
    <property type="match status" value="1"/>
</dbReference>
<name>A0AB39ZPP3_DROSZ</name>